<dbReference type="Proteomes" id="UP000479710">
    <property type="component" value="Unassembled WGS sequence"/>
</dbReference>
<keyword evidence="2" id="KW-1185">Reference proteome</keyword>
<accession>A0A6G1F4Y3</accession>
<sequence length="69" mass="7397">MLLEAASDGDVDLLKRLVRLLDGGKGCLAEAVAGMLHLTAGAGELAVCRYLVEEFRVDVNAIYNEGRSF</sequence>
<proteinExistence type="predicted"/>
<protein>
    <submittedName>
        <fullName evidence="1">Uncharacterized protein</fullName>
    </submittedName>
</protein>
<organism evidence="1 2">
    <name type="scientific">Oryza meyeriana var. granulata</name>
    <dbReference type="NCBI Taxonomy" id="110450"/>
    <lineage>
        <taxon>Eukaryota</taxon>
        <taxon>Viridiplantae</taxon>
        <taxon>Streptophyta</taxon>
        <taxon>Embryophyta</taxon>
        <taxon>Tracheophyta</taxon>
        <taxon>Spermatophyta</taxon>
        <taxon>Magnoliopsida</taxon>
        <taxon>Liliopsida</taxon>
        <taxon>Poales</taxon>
        <taxon>Poaceae</taxon>
        <taxon>BOP clade</taxon>
        <taxon>Oryzoideae</taxon>
        <taxon>Oryzeae</taxon>
        <taxon>Oryzinae</taxon>
        <taxon>Oryza</taxon>
        <taxon>Oryza meyeriana</taxon>
    </lineage>
</organism>
<evidence type="ECO:0000313" key="2">
    <source>
        <dbReference type="Proteomes" id="UP000479710"/>
    </source>
</evidence>
<dbReference type="EMBL" id="SPHZ02000001">
    <property type="protein sequence ID" value="KAF0931960.1"/>
    <property type="molecule type" value="Genomic_DNA"/>
</dbReference>
<reference evidence="1 2" key="1">
    <citation type="submission" date="2019-11" db="EMBL/GenBank/DDBJ databases">
        <title>Whole genome sequence of Oryza granulata.</title>
        <authorList>
            <person name="Li W."/>
        </authorList>
    </citation>
    <scope>NUCLEOTIDE SEQUENCE [LARGE SCALE GENOMIC DNA]</scope>
    <source>
        <strain evidence="2">cv. Menghai</strain>
        <tissue evidence="1">Leaf</tissue>
    </source>
</reference>
<evidence type="ECO:0000313" key="1">
    <source>
        <dbReference type="EMBL" id="KAF0931960.1"/>
    </source>
</evidence>
<dbReference type="InterPro" id="IPR036770">
    <property type="entry name" value="Ankyrin_rpt-contain_sf"/>
</dbReference>
<dbReference type="AlphaFoldDB" id="A0A6G1F4Y3"/>
<comment type="caution">
    <text evidence="1">The sequence shown here is derived from an EMBL/GenBank/DDBJ whole genome shotgun (WGS) entry which is preliminary data.</text>
</comment>
<gene>
    <name evidence="1" type="ORF">E2562_007461</name>
</gene>
<dbReference type="Gene3D" id="1.25.40.20">
    <property type="entry name" value="Ankyrin repeat-containing domain"/>
    <property type="match status" value="1"/>
</dbReference>
<name>A0A6G1F4Y3_9ORYZ</name>